<sequence>MLKALPWDLGIPEGTLSGLEKFGRSLKGSIQPNGTVGIMGTQEAEEGYDVIEAIAKMPWCSGNAIAPWEACNDLYWEQFVRGRVFDAGLFDFIIDHNIQGHGGIEDFHEMYRRYSTADRLYWKDKRPVLGQISISAYITASYASFVHTMGSLRIAAELASFFAHYLNGANNGWEQTPRVRTTILRFNQDPLYNVVGEDYPISRTEYRKMGYGG</sequence>
<name>A0A317WHS8_9EURO</name>
<dbReference type="SUPFAM" id="SSF53474">
    <property type="entry name" value="alpha/beta-Hydrolases"/>
    <property type="match status" value="1"/>
</dbReference>
<dbReference type="Gene3D" id="1.10.3020.20">
    <property type="match status" value="1"/>
</dbReference>
<evidence type="ECO:0000313" key="1">
    <source>
        <dbReference type="EMBL" id="PWY86006.1"/>
    </source>
</evidence>
<organism evidence="1 2">
    <name type="scientific">Aspergillus heteromorphus CBS 117.55</name>
    <dbReference type="NCBI Taxonomy" id="1448321"/>
    <lineage>
        <taxon>Eukaryota</taxon>
        <taxon>Fungi</taxon>
        <taxon>Dikarya</taxon>
        <taxon>Ascomycota</taxon>
        <taxon>Pezizomycotina</taxon>
        <taxon>Eurotiomycetes</taxon>
        <taxon>Eurotiomycetidae</taxon>
        <taxon>Eurotiales</taxon>
        <taxon>Aspergillaceae</taxon>
        <taxon>Aspergillus</taxon>
        <taxon>Aspergillus subgen. Circumdati</taxon>
    </lineage>
</organism>
<protein>
    <submittedName>
        <fullName evidence="1">Uncharacterized protein</fullName>
    </submittedName>
</protein>
<dbReference type="STRING" id="1448321.A0A317WHS8"/>
<dbReference type="VEuPathDB" id="FungiDB:BO70DRAFT_395135"/>
<keyword evidence="2" id="KW-1185">Reference proteome</keyword>
<comment type="caution">
    <text evidence="1">The sequence shown here is derived from an EMBL/GenBank/DDBJ whole genome shotgun (WGS) entry which is preliminary data.</text>
</comment>
<accession>A0A317WHS8</accession>
<dbReference type="AlphaFoldDB" id="A0A317WHS8"/>
<gene>
    <name evidence="1" type="ORF">BO70DRAFT_395135</name>
</gene>
<dbReference type="Gene3D" id="3.40.50.1820">
    <property type="entry name" value="alpha/beta hydrolase"/>
    <property type="match status" value="2"/>
</dbReference>
<dbReference type="RefSeq" id="XP_025400558.1">
    <property type="nucleotide sequence ID" value="XM_025546516.1"/>
</dbReference>
<dbReference type="GeneID" id="37068753"/>
<evidence type="ECO:0000313" key="2">
    <source>
        <dbReference type="Proteomes" id="UP000247233"/>
    </source>
</evidence>
<dbReference type="Proteomes" id="UP000247233">
    <property type="component" value="Unassembled WGS sequence"/>
</dbReference>
<proteinExistence type="predicted"/>
<dbReference type="EMBL" id="MSFL01000008">
    <property type="protein sequence ID" value="PWY86006.1"/>
    <property type="molecule type" value="Genomic_DNA"/>
</dbReference>
<dbReference type="OrthoDB" id="2578740at2759"/>
<reference evidence="1 2" key="1">
    <citation type="submission" date="2016-12" db="EMBL/GenBank/DDBJ databases">
        <title>The genomes of Aspergillus section Nigri reveals drivers in fungal speciation.</title>
        <authorList>
            <consortium name="DOE Joint Genome Institute"/>
            <person name="Vesth T.C."/>
            <person name="Nybo J."/>
            <person name="Theobald S."/>
            <person name="Brandl J."/>
            <person name="Frisvad J.C."/>
            <person name="Nielsen K.F."/>
            <person name="Lyhne E.K."/>
            <person name="Kogle M.E."/>
            <person name="Kuo A."/>
            <person name="Riley R."/>
            <person name="Clum A."/>
            <person name="Nolan M."/>
            <person name="Lipzen A."/>
            <person name="Salamov A."/>
            <person name="Henrissat B."/>
            <person name="Wiebenga A."/>
            <person name="De Vries R.P."/>
            <person name="Grigoriev I.V."/>
            <person name="Mortensen U.H."/>
            <person name="Andersen M.R."/>
            <person name="Baker S.E."/>
        </authorList>
    </citation>
    <scope>NUCLEOTIDE SEQUENCE [LARGE SCALE GENOMIC DNA]</scope>
    <source>
        <strain evidence="1 2">CBS 117.55</strain>
    </source>
</reference>
<dbReference type="InterPro" id="IPR029058">
    <property type="entry name" value="AB_hydrolase_fold"/>
</dbReference>